<keyword evidence="1" id="KW-0732">Signal</keyword>
<comment type="caution">
    <text evidence="3">The sequence shown here is derived from an EMBL/GenBank/DDBJ whole genome shotgun (WGS) entry which is preliminary data.</text>
</comment>
<evidence type="ECO:0000313" key="3">
    <source>
        <dbReference type="EMBL" id="MBI5168533.1"/>
    </source>
</evidence>
<dbReference type="GO" id="GO:0010411">
    <property type="term" value="P:xyloglucan metabolic process"/>
    <property type="evidence" value="ECO:0007669"/>
    <property type="project" value="TreeGrafter"/>
</dbReference>
<reference evidence="3" key="1">
    <citation type="submission" date="2020-07" db="EMBL/GenBank/DDBJ databases">
        <title>Huge and variable diversity of episymbiotic CPR bacteria and DPANN archaea in groundwater ecosystems.</title>
        <authorList>
            <person name="He C.Y."/>
            <person name="Keren R."/>
            <person name="Whittaker M."/>
            <person name="Farag I.F."/>
            <person name="Doudna J."/>
            <person name="Cate J.H.D."/>
            <person name="Banfield J.F."/>
        </authorList>
    </citation>
    <scope>NUCLEOTIDE SEQUENCE</scope>
    <source>
        <strain evidence="3">NC_groundwater_1813_Pr3_B-0.1um_71_17</strain>
    </source>
</reference>
<dbReference type="SUPFAM" id="SSF110296">
    <property type="entry name" value="Oligoxyloglucan reducing end-specific cellobiohydrolase"/>
    <property type="match status" value="3"/>
</dbReference>
<feature type="chain" id="PRO_5037634351" evidence="1">
    <location>
        <begin position="35"/>
        <end position="755"/>
    </location>
</feature>
<dbReference type="InterPro" id="IPR002860">
    <property type="entry name" value="BNR_rpt"/>
</dbReference>
<feature type="domain" description="FlgD/Vpr Ig-like" evidence="2">
    <location>
        <begin position="680"/>
        <end position="742"/>
    </location>
</feature>
<dbReference type="AlphaFoldDB" id="A0A933SDN6"/>
<dbReference type="Pfam" id="PF02012">
    <property type="entry name" value="BNR"/>
    <property type="match status" value="1"/>
</dbReference>
<accession>A0A933SDN6</accession>
<dbReference type="Gene3D" id="2.60.40.4070">
    <property type="match status" value="1"/>
</dbReference>
<organism evidence="3 4">
    <name type="scientific">Eiseniibacteriota bacterium</name>
    <dbReference type="NCBI Taxonomy" id="2212470"/>
    <lineage>
        <taxon>Bacteria</taxon>
        <taxon>Candidatus Eiseniibacteriota</taxon>
    </lineage>
</organism>
<evidence type="ECO:0000313" key="4">
    <source>
        <dbReference type="Proteomes" id="UP000696931"/>
    </source>
</evidence>
<feature type="signal peptide" evidence="1">
    <location>
        <begin position="1"/>
        <end position="34"/>
    </location>
</feature>
<dbReference type="PANTHER" id="PTHR43739">
    <property type="entry name" value="XYLOGLUCANASE (EUROFUNG)"/>
    <property type="match status" value="1"/>
</dbReference>
<dbReference type="PANTHER" id="PTHR43739:SF5">
    <property type="entry name" value="EXO-ALPHA-SIALIDASE"/>
    <property type="match status" value="1"/>
</dbReference>
<evidence type="ECO:0000256" key="1">
    <source>
        <dbReference type="SAM" id="SignalP"/>
    </source>
</evidence>
<evidence type="ECO:0000259" key="2">
    <source>
        <dbReference type="Pfam" id="PF13860"/>
    </source>
</evidence>
<proteinExistence type="predicted"/>
<dbReference type="InterPro" id="IPR026444">
    <property type="entry name" value="Secre_tail"/>
</dbReference>
<protein>
    <submittedName>
        <fullName evidence="3">T9SS type A sorting domain-containing protein</fullName>
    </submittedName>
</protein>
<dbReference type="EMBL" id="JACRIW010000030">
    <property type="protein sequence ID" value="MBI5168533.1"/>
    <property type="molecule type" value="Genomic_DNA"/>
</dbReference>
<gene>
    <name evidence="3" type="ORF">HZA61_03500</name>
</gene>
<dbReference type="Pfam" id="PF13860">
    <property type="entry name" value="FlgD_ig"/>
    <property type="match status" value="1"/>
</dbReference>
<sequence length="755" mass="79233">MIMHPIFGASRRVLSCLASSALLLALAAPSPVFAGYQTWTGSGPRARSIENIVRDPLDARRFWAASFGAGVYRSIDGGVTWTSERAGFFNTFVRCLAVNPVHSDSVWAGTNDGVYLSADGGVTWTQKLATTRSVRAIAIHPTRRGTVYAGVFGLGVYKTLNTGTTWNPTNLGLLNTDVRDLALQPDKPDTILVGTGTGGGLHKSVNGGLTWAQNTDASIYQGAVSCIRYDLTDKQSKTLYLALADRGVAKSTNGGNSWSRINRGLTSFRTNSLAVVDTLRYVSTDDQGVFVTTLNDTMWHPAGAGIPAAFASQGLHVSAFKADTAWVGTDGGGIYRSTNRGATWTQLDGGLLATFGFAVHVSPVSHRVYDATGFGDQFWWSDDSGANWTKTSYLSNHSSERDIAFDPFDANRIYVSLYGVGVFRSDDGGVTFFQPDSGQAGLVNKNVRPVIALRDAPGHLLVGTGSGVYESLDAGATWGPTGAMPPGTSVRSLDEAADGSGCWYAGTDSAGVYRSMDHGASWTNPNGGLVSLFVRSLLVDASNGTTVFAGTDNGVYRSTDHGITWSATSAGLPLSGSVRSIAQDPVHPSQVFCALYGAGVFRSTDHGTTWSALYAQSGLASTNVYSLTVDGPLNTIYAGTDAGVQALTGFPVTADVADGPAAARVAMAVSPNPARVGDATIRFTLPHGGSVSLAIYDVNGRCVRGLVRGAQAAGAHELRWDGRTGEGSAAAPGLYFVRLAYSGSATTARLVVTER</sequence>
<dbReference type="InterPro" id="IPR015943">
    <property type="entry name" value="WD40/YVTN_repeat-like_dom_sf"/>
</dbReference>
<dbReference type="InterPro" id="IPR025965">
    <property type="entry name" value="FlgD/Vpr_Ig-like"/>
</dbReference>
<dbReference type="Proteomes" id="UP000696931">
    <property type="component" value="Unassembled WGS sequence"/>
</dbReference>
<dbReference type="CDD" id="cd15482">
    <property type="entry name" value="Sialidase_non-viral"/>
    <property type="match status" value="2"/>
</dbReference>
<dbReference type="Gene3D" id="2.130.10.10">
    <property type="entry name" value="YVTN repeat-like/Quinoprotein amine dehydrogenase"/>
    <property type="match status" value="4"/>
</dbReference>
<dbReference type="InterPro" id="IPR052025">
    <property type="entry name" value="Xyloglucanase_GH74"/>
</dbReference>
<dbReference type="NCBIfam" id="TIGR04183">
    <property type="entry name" value="Por_Secre_tail"/>
    <property type="match status" value="1"/>
</dbReference>
<name>A0A933SDN6_UNCEI</name>